<dbReference type="InterPro" id="IPR011010">
    <property type="entry name" value="DNA_brk_join_enz"/>
</dbReference>
<feature type="domain" description="Tyr recombinase" evidence="2">
    <location>
        <begin position="248"/>
        <end position="437"/>
    </location>
</feature>
<dbReference type="GO" id="GO:0015074">
    <property type="term" value="P:DNA integration"/>
    <property type="evidence" value="ECO:0007669"/>
    <property type="project" value="InterPro"/>
</dbReference>
<protein>
    <submittedName>
        <fullName evidence="3">Phage integrase family protein</fullName>
    </submittedName>
</protein>
<dbReference type="HOGENOM" id="CLU_036895_0_0_6"/>
<evidence type="ECO:0000313" key="3">
    <source>
        <dbReference type="EMBL" id="AHB69780.1"/>
    </source>
</evidence>
<dbReference type="SUPFAM" id="SSF56349">
    <property type="entry name" value="DNA breaking-rejoining enzymes"/>
    <property type="match status" value="1"/>
</dbReference>
<accession>V5TYI9</accession>
<dbReference type="PROSITE" id="PS51898">
    <property type="entry name" value="TYR_RECOMBINASE"/>
    <property type="match status" value="1"/>
</dbReference>
<dbReference type="InterPro" id="IPR013762">
    <property type="entry name" value="Integrase-like_cat_sf"/>
</dbReference>
<dbReference type="EMBL" id="CP006731">
    <property type="protein sequence ID" value="AHB69780.1"/>
    <property type="molecule type" value="Genomic_DNA"/>
</dbReference>
<evidence type="ECO:0000313" key="4">
    <source>
        <dbReference type="Proteomes" id="UP000018545"/>
    </source>
</evidence>
<dbReference type="GO" id="GO:0006310">
    <property type="term" value="P:DNA recombination"/>
    <property type="evidence" value="ECO:0007669"/>
    <property type="project" value="UniProtKB-KW"/>
</dbReference>
<sequence>MHLRYKKGLSMRLKSLPYTFKRYGNYYIQIRLSNGRSYKKSLSTDSYREASALMISIIPHIPFVKSLATPLPVFESFLANLIASERKAGRNPLIPHQQMIVPAVIVESQPPAEAEKVLTLSDAWAMYKDEKGSNWTQSISMANERYMEVLLTVLGKKTDVTAITKQDIKQVMEVVESLPKRVVQPYRSMTIQQLIQCDDVPPDDLVGVEAIHKHLKLYKSLFKTFLTENKDILSKSPTDGVVAAPSKARFGAYSATEMKKFVGWALKQPDNWQKWITLLLAYTGARRGEIAKLEKSQIKFDEDSQRHYFLIAEGGQGKTENATRQVVIHPKLIEWGFMDYVDRQWKERIFSEVAGTNMTKIGKMFADLRDQLGIPYLDDYGQRRLLHSIRHSVCSSAMAGWVKNILHLQQTVGHEKSGGITKRYLHTFPLSSVSYVIDGIDWES</sequence>
<name>V5TYI9_9ENTR</name>
<dbReference type="Pfam" id="PF00589">
    <property type="entry name" value="Phage_integrase"/>
    <property type="match status" value="1"/>
</dbReference>
<proteinExistence type="predicted"/>
<dbReference type="PATRIC" id="fig|1401659.3.peg.1410"/>
<dbReference type="GO" id="GO:0003677">
    <property type="term" value="F:DNA binding"/>
    <property type="evidence" value="ECO:0007669"/>
    <property type="project" value="InterPro"/>
</dbReference>
<reference evidence="3 4" key="1">
    <citation type="journal article" date="2014" name="Genome Announc.">
        <title>Complete Genome Sequence of Cronobacter sakazakii Strain CMCC 45402.</title>
        <authorList>
            <person name="Zhao Z."/>
            <person name="Wang L."/>
            <person name="Wang B."/>
            <person name="Liang H."/>
            <person name="Ye Q."/>
            <person name="Zeng M."/>
        </authorList>
    </citation>
    <scope>NUCLEOTIDE SEQUENCE [LARGE SCALE GENOMIC DNA]</scope>
    <source>
        <strain evidence="4">45402</strain>
    </source>
</reference>
<evidence type="ECO:0000259" key="2">
    <source>
        <dbReference type="PROSITE" id="PS51898"/>
    </source>
</evidence>
<dbReference type="Proteomes" id="UP000018545">
    <property type="component" value="Chromosome"/>
</dbReference>
<dbReference type="KEGG" id="csi:P262_01997"/>
<dbReference type="Gene3D" id="1.10.443.10">
    <property type="entry name" value="Intergrase catalytic core"/>
    <property type="match status" value="1"/>
</dbReference>
<evidence type="ECO:0000256" key="1">
    <source>
        <dbReference type="ARBA" id="ARBA00023172"/>
    </source>
</evidence>
<gene>
    <name evidence="3" type="ORF">P262_01997</name>
</gene>
<organism evidence="3 4">
    <name type="scientific">Cronobacter malonaticus</name>
    <dbReference type="NCBI Taxonomy" id="413503"/>
    <lineage>
        <taxon>Bacteria</taxon>
        <taxon>Pseudomonadati</taxon>
        <taxon>Pseudomonadota</taxon>
        <taxon>Gammaproteobacteria</taxon>
        <taxon>Enterobacterales</taxon>
        <taxon>Enterobacteriaceae</taxon>
        <taxon>Cronobacter</taxon>
    </lineage>
</organism>
<dbReference type="AlphaFoldDB" id="V5TYI9"/>
<dbReference type="InterPro" id="IPR002104">
    <property type="entry name" value="Integrase_catalytic"/>
</dbReference>
<keyword evidence="1" id="KW-0233">DNA recombination</keyword>